<organism evidence="1 2">
    <name type="scientific">Thiobacillus denitrificans</name>
    <dbReference type="NCBI Taxonomy" id="36861"/>
    <lineage>
        <taxon>Bacteria</taxon>
        <taxon>Pseudomonadati</taxon>
        <taxon>Pseudomonadota</taxon>
        <taxon>Betaproteobacteria</taxon>
        <taxon>Nitrosomonadales</taxon>
        <taxon>Thiobacillaceae</taxon>
        <taxon>Thiobacillus</taxon>
    </lineage>
</organism>
<dbReference type="EMBL" id="LDUG01000017">
    <property type="protein sequence ID" value="KVW97182.1"/>
    <property type="molecule type" value="Genomic_DNA"/>
</dbReference>
<name>A0A106BRA7_THIDE</name>
<dbReference type="Proteomes" id="UP000064243">
    <property type="component" value="Unassembled WGS sequence"/>
</dbReference>
<dbReference type="RefSeq" id="WP_059752648.1">
    <property type="nucleotide sequence ID" value="NZ_LDUG01000017.1"/>
</dbReference>
<dbReference type="Pfam" id="PF13366">
    <property type="entry name" value="PDDEXK_3"/>
    <property type="match status" value="1"/>
</dbReference>
<evidence type="ECO:0000313" key="2">
    <source>
        <dbReference type="Proteomes" id="UP000064243"/>
    </source>
</evidence>
<comment type="caution">
    <text evidence="1">The sequence shown here is derived from an EMBL/GenBank/DDBJ whole genome shotgun (WGS) entry which is preliminary data.</text>
</comment>
<accession>A0A106BRA7</accession>
<dbReference type="AlphaFoldDB" id="A0A106BRA7"/>
<proteinExistence type="predicted"/>
<keyword evidence="2" id="KW-1185">Reference proteome</keyword>
<evidence type="ECO:0000313" key="1">
    <source>
        <dbReference type="EMBL" id="KVW97182.1"/>
    </source>
</evidence>
<reference evidence="1 2" key="1">
    <citation type="journal article" date="2015" name="Appl. Environ. Microbiol.">
        <title>Aerobic and Anaerobic Thiosulfate Oxidation by a Cold-Adapted, Subglacial Chemoautotroph.</title>
        <authorList>
            <person name="Harrold Z.R."/>
            <person name="Skidmore M.L."/>
            <person name="Hamilton T.L."/>
            <person name="Desch L."/>
            <person name="Amada K."/>
            <person name="van Gelder W."/>
            <person name="Glover K."/>
            <person name="Roden E.E."/>
            <person name="Boyd E.S."/>
        </authorList>
    </citation>
    <scope>NUCLEOTIDE SEQUENCE [LARGE SCALE GENOMIC DNA]</scope>
    <source>
        <strain evidence="1 2">RG</strain>
    </source>
</reference>
<dbReference type="InterPro" id="IPR026350">
    <property type="entry name" value="GxxExxY"/>
</dbReference>
<sequence>MNHKTINHRDTETQRNTLTEAVIGAAIEVHRAIGPGLLESAYETCLCYELRQRQIPFQRQLELPVTYKGIPLDCGYRLDIVVNAQLILELKAVERLLPVHEAQLLTYLKLTQLHTGLLLNFNVPVLSNGIKRILL</sequence>
<gene>
    <name evidence="1" type="ORF">ABW22_05040</name>
</gene>
<protein>
    <submittedName>
        <fullName evidence="1">GxxExxY protein</fullName>
    </submittedName>
</protein>
<dbReference type="PATRIC" id="fig|36861.3.peg.471"/>
<dbReference type="OrthoDB" id="9798792at2"/>
<dbReference type="NCBIfam" id="TIGR04256">
    <property type="entry name" value="GxxExxY"/>
    <property type="match status" value="1"/>
</dbReference>